<feature type="region of interest" description="Disordered" evidence="1">
    <location>
        <begin position="51"/>
        <end position="92"/>
    </location>
</feature>
<proteinExistence type="predicted"/>
<name>A0A0E0QEZ8_ORYRU</name>
<sequence length="92" mass="10142">MIRGLKGEKQVACVAFPTQDARGEARRWSGALRGCSPRASVSPLKWCRSPDLANPRSDLSSSTRCWRRPREEKEDGGDGGLGRRRKMVVATA</sequence>
<dbReference type="EnsemblPlants" id="ORUFI08G05050.1">
    <property type="protein sequence ID" value="ORUFI08G05050.1"/>
    <property type="gene ID" value="ORUFI08G05050"/>
</dbReference>
<dbReference type="HOGENOM" id="CLU_159586_0_0_1"/>
<keyword evidence="3" id="KW-1185">Reference proteome</keyword>
<dbReference type="AlphaFoldDB" id="A0A0E0QEZ8"/>
<accession>A0A0E0QEZ8</accession>
<protein>
    <submittedName>
        <fullName evidence="2">Uncharacterized protein</fullName>
    </submittedName>
</protein>
<evidence type="ECO:0000313" key="2">
    <source>
        <dbReference type="EnsemblPlants" id="ORUFI08G05050.1"/>
    </source>
</evidence>
<evidence type="ECO:0000313" key="3">
    <source>
        <dbReference type="Proteomes" id="UP000008022"/>
    </source>
</evidence>
<dbReference type="Gramene" id="ORUFI08G05050.1">
    <property type="protein sequence ID" value="ORUFI08G05050.1"/>
    <property type="gene ID" value="ORUFI08G05050"/>
</dbReference>
<dbReference type="Proteomes" id="UP000008022">
    <property type="component" value="Unassembled WGS sequence"/>
</dbReference>
<evidence type="ECO:0000256" key="1">
    <source>
        <dbReference type="SAM" id="MobiDB-lite"/>
    </source>
</evidence>
<feature type="compositionally biased region" description="Basic residues" evidence="1">
    <location>
        <begin position="82"/>
        <end position="92"/>
    </location>
</feature>
<reference evidence="3" key="1">
    <citation type="submission" date="2013-06" db="EMBL/GenBank/DDBJ databases">
        <authorList>
            <person name="Zhao Q."/>
        </authorList>
    </citation>
    <scope>NUCLEOTIDE SEQUENCE</scope>
    <source>
        <strain evidence="3">cv. W1943</strain>
    </source>
</reference>
<reference evidence="2" key="2">
    <citation type="submission" date="2015-06" db="UniProtKB">
        <authorList>
            <consortium name="EnsemblPlants"/>
        </authorList>
    </citation>
    <scope>IDENTIFICATION</scope>
</reference>
<organism evidence="2 3">
    <name type="scientific">Oryza rufipogon</name>
    <name type="common">Brownbeard rice</name>
    <name type="synonym">Asian wild rice</name>
    <dbReference type="NCBI Taxonomy" id="4529"/>
    <lineage>
        <taxon>Eukaryota</taxon>
        <taxon>Viridiplantae</taxon>
        <taxon>Streptophyta</taxon>
        <taxon>Embryophyta</taxon>
        <taxon>Tracheophyta</taxon>
        <taxon>Spermatophyta</taxon>
        <taxon>Magnoliopsida</taxon>
        <taxon>Liliopsida</taxon>
        <taxon>Poales</taxon>
        <taxon>Poaceae</taxon>
        <taxon>BOP clade</taxon>
        <taxon>Oryzoideae</taxon>
        <taxon>Oryzeae</taxon>
        <taxon>Oryzinae</taxon>
        <taxon>Oryza</taxon>
    </lineage>
</organism>